<organism evidence="1 2">
    <name type="scientific">Nocardioides taihuensis</name>
    <dbReference type="NCBI Taxonomy" id="1835606"/>
    <lineage>
        <taxon>Bacteria</taxon>
        <taxon>Bacillati</taxon>
        <taxon>Actinomycetota</taxon>
        <taxon>Actinomycetes</taxon>
        <taxon>Propionibacteriales</taxon>
        <taxon>Nocardioidaceae</taxon>
        <taxon>Nocardioides</taxon>
    </lineage>
</organism>
<accession>A0ABW0BI06</accession>
<evidence type="ECO:0000313" key="1">
    <source>
        <dbReference type="EMBL" id="MFC5176622.1"/>
    </source>
</evidence>
<gene>
    <name evidence="1" type="ORF">ACFPGP_08055</name>
</gene>
<name>A0ABW0BI06_9ACTN</name>
<dbReference type="Proteomes" id="UP001596087">
    <property type="component" value="Unassembled WGS sequence"/>
</dbReference>
<protein>
    <submittedName>
        <fullName evidence="1">Uncharacterized protein</fullName>
    </submittedName>
</protein>
<dbReference type="EMBL" id="JBHSKD010000008">
    <property type="protein sequence ID" value="MFC5176622.1"/>
    <property type="molecule type" value="Genomic_DNA"/>
</dbReference>
<keyword evidence="2" id="KW-1185">Reference proteome</keyword>
<sequence>MLPVVVLLVFVAVVLALAVRFAPETRGRSCCAPVDPDLDLRMRGA</sequence>
<evidence type="ECO:0000313" key="2">
    <source>
        <dbReference type="Proteomes" id="UP001596087"/>
    </source>
</evidence>
<comment type="caution">
    <text evidence="1">The sequence shown here is derived from an EMBL/GenBank/DDBJ whole genome shotgun (WGS) entry which is preliminary data.</text>
</comment>
<reference evidence="2" key="1">
    <citation type="journal article" date="2019" name="Int. J. Syst. Evol. Microbiol.">
        <title>The Global Catalogue of Microorganisms (GCM) 10K type strain sequencing project: providing services to taxonomists for standard genome sequencing and annotation.</title>
        <authorList>
            <consortium name="The Broad Institute Genomics Platform"/>
            <consortium name="The Broad Institute Genome Sequencing Center for Infectious Disease"/>
            <person name="Wu L."/>
            <person name="Ma J."/>
        </authorList>
    </citation>
    <scope>NUCLEOTIDE SEQUENCE [LARGE SCALE GENOMIC DNA]</scope>
    <source>
        <strain evidence="2">DFY41</strain>
    </source>
</reference>
<dbReference type="RefSeq" id="WP_378589082.1">
    <property type="nucleotide sequence ID" value="NZ_JBHSKD010000008.1"/>
</dbReference>
<proteinExistence type="predicted"/>